<accession>A0A0C9ZGR9</accession>
<reference evidence="2" key="2">
    <citation type="submission" date="2015-01" db="EMBL/GenBank/DDBJ databases">
        <title>Evolutionary Origins and Diversification of the Mycorrhizal Mutualists.</title>
        <authorList>
            <consortium name="DOE Joint Genome Institute"/>
            <consortium name="Mycorrhizal Genomics Consortium"/>
            <person name="Kohler A."/>
            <person name="Kuo A."/>
            <person name="Nagy L.G."/>
            <person name="Floudas D."/>
            <person name="Copeland A."/>
            <person name="Barry K.W."/>
            <person name="Cichocki N."/>
            <person name="Veneault-Fourrey C."/>
            <person name="LaButti K."/>
            <person name="Lindquist E.A."/>
            <person name="Lipzen A."/>
            <person name="Lundell T."/>
            <person name="Morin E."/>
            <person name="Murat C."/>
            <person name="Riley R."/>
            <person name="Ohm R."/>
            <person name="Sun H."/>
            <person name="Tunlid A."/>
            <person name="Henrissat B."/>
            <person name="Grigoriev I.V."/>
            <person name="Hibbett D.S."/>
            <person name="Martin F."/>
        </authorList>
    </citation>
    <scope>NUCLEOTIDE SEQUENCE [LARGE SCALE GENOMIC DNA]</scope>
    <source>
        <strain evidence="2">441</strain>
    </source>
</reference>
<evidence type="ECO:0000313" key="2">
    <source>
        <dbReference type="Proteomes" id="UP000054018"/>
    </source>
</evidence>
<gene>
    <name evidence="1" type="ORF">PISMIDRAFT_677452</name>
</gene>
<keyword evidence="2" id="KW-1185">Reference proteome</keyword>
<evidence type="ECO:0000313" key="1">
    <source>
        <dbReference type="EMBL" id="KIK25199.1"/>
    </source>
</evidence>
<dbReference type="OrthoDB" id="66095at2759"/>
<dbReference type="AlphaFoldDB" id="A0A0C9ZGR9"/>
<dbReference type="Proteomes" id="UP000054018">
    <property type="component" value="Unassembled WGS sequence"/>
</dbReference>
<sequence length="289" mass="32831">MPILPSQVTEAAPPVLTGRYLPTAQDILTIRSYFLLLRKPLCYELVDIILDEACYWAHSTVEVEYPVRANIWNGKDHMYLRTLPLAIPGTEGDFVFSPQDVKEICLSGSDLSTHERLHPCRRIVFELWSHDQGWSTVDTSHHGTYKGSYTWWDASVETAQLEITGNIEISWPSSLVFADARAISNGSPVQFHQYEQRRPPIPNERSLQRNLHADYETRLHTVEWSYVDETPSVADQQVLDSRGRGPSSADGSFVRDLKVGDCIALWASARFPGWDMHAEKAKISVYWAV</sequence>
<reference evidence="1 2" key="1">
    <citation type="submission" date="2014-04" db="EMBL/GenBank/DDBJ databases">
        <authorList>
            <consortium name="DOE Joint Genome Institute"/>
            <person name="Kuo A."/>
            <person name="Kohler A."/>
            <person name="Costa M.D."/>
            <person name="Nagy L.G."/>
            <person name="Floudas D."/>
            <person name="Copeland A."/>
            <person name="Barry K.W."/>
            <person name="Cichocki N."/>
            <person name="Veneault-Fourrey C."/>
            <person name="LaButti K."/>
            <person name="Lindquist E.A."/>
            <person name="Lipzen A."/>
            <person name="Lundell T."/>
            <person name="Morin E."/>
            <person name="Murat C."/>
            <person name="Sun H."/>
            <person name="Tunlid A."/>
            <person name="Henrissat B."/>
            <person name="Grigoriev I.V."/>
            <person name="Hibbett D.S."/>
            <person name="Martin F."/>
            <person name="Nordberg H.P."/>
            <person name="Cantor M.N."/>
            <person name="Hua S.X."/>
        </authorList>
    </citation>
    <scope>NUCLEOTIDE SEQUENCE [LARGE SCALE GENOMIC DNA]</scope>
    <source>
        <strain evidence="1 2">441</strain>
    </source>
</reference>
<name>A0A0C9ZGR9_9AGAM</name>
<dbReference type="HOGENOM" id="CLU_041809_0_0_1"/>
<dbReference type="STRING" id="765257.A0A0C9ZGR9"/>
<dbReference type="EMBL" id="KN833710">
    <property type="protein sequence ID" value="KIK25199.1"/>
    <property type="molecule type" value="Genomic_DNA"/>
</dbReference>
<organism evidence="1 2">
    <name type="scientific">Pisolithus microcarpus 441</name>
    <dbReference type="NCBI Taxonomy" id="765257"/>
    <lineage>
        <taxon>Eukaryota</taxon>
        <taxon>Fungi</taxon>
        <taxon>Dikarya</taxon>
        <taxon>Basidiomycota</taxon>
        <taxon>Agaricomycotina</taxon>
        <taxon>Agaricomycetes</taxon>
        <taxon>Agaricomycetidae</taxon>
        <taxon>Boletales</taxon>
        <taxon>Sclerodermatineae</taxon>
        <taxon>Pisolithaceae</taxon>
        <taxon>Pisolithus</taxon>
    </lineage>
</organism>
<proteinExistence type="predicted"/>
<protein>
    <submittedName>
        <fullName evidence="1">Unplaced genomic scaffold scaffold_26, whole genome shotgun sequence</fullName>
    </submittedName>
</protein>